<name>A0A6H0Y4X3_9PEZI</name>
<dbReference type="AlphaFoldDB" id="A0A6H0Y4X3"/>
<gene>
    <name evidence="3" type="ORF">AMS68_007177</name>
</gene>
<feature type="domain" description="Serine aminopeptidase S33" evidence="2">
    <location>
        <begin position="72"/>
        <end position="185"/>
    </location>
</feature>
<proteinExistence type="predicted"/>
<keyword evidence="4" id="KW-1185">Reference proteome</keyword>
<dbReference type="Proteomes" id="UP000503462">
    <property type="component" value="Chromosome 5"/>
</dbReference>
<reference evidence="3 4" key="1">
    <citation type="journal article" date="2016" name="Sci. Rep.">
        <title>Peltaster fructicola genome reveals evolution from an invasive phytopathogen to an ectophytic parasite.</title>
        <authorList>
            <person name="Xu C."/>
            <person name="Chen H."/>
            <person name="Gleason M.L."/>
            <person name="Xu J.R."/>
            <person name="Liu H."/>
            <person name="Zhang R."/>
            <person name="Sun G."/>
        </authorList>
    </citation>
    <scope>NUCLEOTIDE SEQUENCE [LARGE SCALE GENOMIC DNA]</scope>
    <source>
        <strain evidence="3 4">LNHT1506</strain>
    </source>
</reference>
<dbReference type="OrthoDB" id="94039at2759"/>
<sequence length="430" mass="48889">MSVFRVQEHTIQASHIREYHRSLADEDDDDLKLTVKQYTPYDNLAARPGDVTIIAGHANGFPKELYEPLWDELYHQLKTRGINIRHIFIADVAFQGQSYVLNETKIGNDPSWFDSARDFFLMVNYFREDIKHPIVGVGHSMGGVNLINLAEMHPRLFTTMILIDPPLQRKPSPEGSRVVRASLKRRDRWPSRAAAEASFKRSPFYQAWEPRVLDLWLKYGLRELPTHIYPSSSAPTSPNEEQEVTLTTTKHQEVFTFLRAGPPTKDSASPYPQDLPEHLTHPDLDHENGPVGPYYRPEISPTFQRLQFLRPSVLWIFADKSDLSAEPLRADKLAVTGTGVGGSGGVKAGRVSSVLMQGFGHLVPFENVKGVAEHIVTWTIPELARWREEIAAVRQDWERIPKEKRSLLNDEYIQGLEKLGPPLPPRKAKI</sequence>
<feature type="region of interest" description="Disordered" evidence="1">
    <location>
        <begin position="260"/>
        <end position="279"/>
    </location>
</feature>
<dbReference type="SUPFAM" id="SSF53474">
    <property type="entry name" value="alpha/beta-Hydrolases"/>
    <property type="match status" value="1"/>
</dbReference>
<dbReference type="InterPro" id="IPR029058">
    <property type="entry name" value="AB_hydrolase_fold"/>
</dbReference>
<accession>A0A6H0Y4X3</accession>
<dbReference type="InterPro" id="IPR022742">
    <property type="entry name" value="Hydrolase_4"/>
</dbReference>
<dbReference type="Pfam" id="PF12146">
    <property type="entry name" value="Hydrolase_4"/>
    <property type="match status" value="1"/>
</dbReference>
<evidence type="ECO:0000313" key="3">
    <source>
        <dbReference type="EMBL" id="QIX01660.1"/>
    </source>
</evidence>
<dbReference type="Gene3D" id="3.40.50.1820">
    <property type="entry name" value="alpha/beta hydrolase"/>
    <property type="match status" value="1"/>
</dbReference>
<dbReference type="EMBL" id="CP051143">
    <property type="protein sequence ID" value="QIX01660.1"/>
    <property type="molecule type" value="Genomic_DNA"/>
</dbReference>
<evidence type="ECO:0000259" key="2">
    <source>
        <dbReference type="Pfam" id="PF12146"/>
    </source>
</evidence>
<evidence type="ECO:0000313" key="4">
    <source>
        <dbReference type="Proteomes" id="UP000503462"/>
    </source>
</evidence>
<evidence type="ECO:0000256" key="1">
    <source>
        <dbReference type="SAM" id="MobiDB-lite"/>
    </source>
</evidence>
<protein>
    <recommendedName>
        <fullName evidence="2">Serine aminopeptidase S33 domain-containing protein</fullName>
    </recommendedName>
</protein>
<organism evidence="3 4">
    <name type="scientific">Peltaster fructicola</name>
    <dbReference type="NCBI Taxonomy" id="286661"/>
    <lineage>
        <taxon>Eukaryota</taxon>
        <taxon>Fungi</taxon>
        <taxon>Dikarya</taxon>
        <taxon>Ascomycota</taxon>
        <taxon>Pezizomycotina</taxon>
        <taxon>Dothideomycetes</taxon>
        <taxon>Dothideomycetes incertae sedis</taxon>
        <taxon>Peltaster</taxon>
    </lineage>
</organism>